<dbReference type="EMBL" id="AP018203">
    <property type="protein sequence ID" value="BAY55210.1"/>
    <property type="molecule type" value="Genomic_DNA"/>
</dbReference>
<dbReference type="Proteomes" id="UP000217895">
    <property type="component" value="Chromosome"/>
</dbReference>
<dbReference type="AlphaFoldDB" id="A0A1Z4JER6"/>
<sequence>MQNFPKPGSVWFNNRQQKNYIVLGVVSPCAEIDDWEVLYRDEDWAEGQYRRRPLDEWHGTNRDGLPRFVVVTQAQ</sequence>
<reference evidence="1 2" key="1">
    <citation type="submission" date="2017-06" db="EMBL/GenBank/DDBJ databases">
        <title>Genome sequencing of cyanobaciteial culture collection at National Institute for Environmental Studies (NIES).</title>
        <authorList>
            <person name="Hirose Y."/>
            <person name="Shimura Y."/>
            <person name="Fujisawa T."/>
            <person name="Nakamura Y."/>
            <person name="Kawachi M."/>
        </authorList>
    </citation>
    <scope>NUCLEOTIDE SEQUENCE [LARGE SCALE GENOMIC DNA]</scope>
    <source>
        <strain evidence="1 2">NIES-2135</strain>
    </source>
</reference>
<protein>
    <recommendedName>
        <fullName evidence="3">DUF1653 domain-containing protein</fullName>
    </recommendedName>
</protein>
<evidence type="ECO:0000313" key="1">
    <source>
        <dbReference type="EMBL" id="BAY55210.1"/>
    </source>
</evidence>
<keyword evidence="2" id="KW-1185">Reference proteome</keyword>
<organism evidence="1 2">
    <name type="scientific">Leptolyngbya boryana NIES-2135</name>
    <dbReference type="NCBI Taxonomy" id="1973484"/>
    <lineage>
        <taxon>Bacteria</taxon>
        <taxon>Bacillati</taxon>
        <taxon>Cyanobacteriota</taxon>
        <taxon>Cyanophyceae</taxon>
        <taxon>Leptolyngbyales</taxon>
        <taxon>Leptolyngbyaceae</taxon>
        <taxon>Leptolyngbya group</taxon>
        <taxon>Leptolyngbya</taxon>
    </lineage>
</organism>
<name>A0A1Z4JER6_LEPBY</name>
<evidence type="ECO:0008006" key="3">
    <source>
        <dbReference type="Google" id="ProtNLM"/>
    </source>
</evidence>
<evidence type="ECO:0000313" key="2">
    <source>
        <dbReference type="Proteomes" id="UP000217895"/>
    </source>
</evidence>
<accession>A0A1Z4JER6</accession>
<gene>
    <name evidence="1" type="ORF">NIES2135_20330</name>
</gene>
<proteinExistence type="predicted"/>